<evidence type="ECO:0000256" key="5">
    <source>
        <dbReference type="SAM" id="MobiDB-lite"/>
    </source>
</evidence>
<sequence length="142" mass="15683">MQKPTRIVTLFLLLFLTSGCSYFGVYKRDIPQGNLVTAGMVEQLRPGMTRQQVAEVMGSPLLEAPFDADEWDYVYRLEEAYGGVEQRRVTLTFDGNRLAEIAHGGDFSRAPALPENRGIGPASKAIDDVPEAPLDNVTPDRP</sequence>
<dbReference type="InterPro" id="IPR026592">
    <property type="entry name" value="BamE"/>
</dbReference>
<reference evidence="7 8" key="1">
    <citation type="submission" date="2020-08" db="EMBL/GenBank/DDBJ databases">
        <title>Genomic Encyclopedia of Type Strains, Phase III (KMG-III): the genomes of soil and plant-associated and newly described type strains.</title>
        <authorList>
            <person name="Whitman W."/>
        </authorList>
    </citation>
    <scope>NUCLEOTIDE SEQUENCE [LARGE SCALE GENOMIC DNA]</scope>
    <source>
        <strain evidence="7 8">CECT 7282</strain>
    </source>
</reference>
<comment type="subcellular location">
    <subcellularLocation>
        <location evidence="4">Cell outer membrane</location>
        <topology evidence="4">Lipid-anchor</topology>
    </subcellularLocation>
</comment>
<evidence type="ECO:0000259" key="6">
    <source>
        <dbReference type="Pfam" id="PF04355"/>
    </source>
</evidence>
<keyword evidence="4" id="KW-0564">Palmitate</keyword>
<dbReference type="GO" id="GO:1990063">
    <property type="term" value="C:Bam protein complex"/>
    <property type="evidence" value="ECO:0007669"/>
    <property type="project" value="TreeGrafter"/>
</dbReference>
<dbReference type="Proteomes" id="UP000547614">
    <property type="component" value="Unassembled WGS sequence"/>
</dbReference>
<dbReference type="EMBL" id="JACHXP010000017">
    <property type="protein sequence ID" value="MBB3191774.1"/>
    <property type="molecule type" value="Genomic_DNA"/>
</dbReference>
<evidence type="ECO:0000256" key="4">
    <source>
        <dbReference type="HAMAP-Rule" id="MF_00925"/>
    </source>
</evidence>
<evidence type="ECO:0000313" key="8">
    <source>
        <dbReference type="Proteomes" id="UP000547614"/>
    </source>
</evidence>
<keyword evidence="1 4" id="KW-0732">Signal</keyword>
<dbReference type="Pfam" id="PF04355">
    <property type="entry name" value="BamE"/>
    <property type="match status" value="1"/>
</dbReference>
<accession>A0A839VGN5</accession>
<keyword evidence="4" id="KW-0449">Lipoprotein</keyword>
<protein>
    <recommendedName>
        <fullName evidence="4">Outer membrane protein assembly factor BamE</fullName>
    </recommendedName>
</protein>
<keyword evidence="8" id="KW-1185">Reference proteome</keyword>
<comment type="similarity">
    <text evidence="4">Belongs to the BamE family.</text>
</comment>
<evidence type="ECO:0000313" key="7">
    <source>
        <dbReference type="EMBL" id="MBB3191774.1"/>
    </source>
</evidence>
<evidence type="ECO:0000256" key="2">
    <source>
        <dbReference type="ARBA" id="ARBA00023136"/>
    </source>
</evidence>
<dbReference type="GO" id="GO:0030674">
    <property type="term" value="F:protein-macromolecule adaptor activity"/>
    <property type="evidence" value="ECO:0007669"/>
    <property type="project" value="TreeGrafter"/>
</dbReference>
<dbReference type="GO" id="GO:0043165">
    <property type="term" value="P:Gram-negative-bacterium-type cell outer membrane assembly"/>
    <property type="evidence" value="ECO:0007669"/>
    <property type="project" value="UniProtKB-UniRule"/>
</dbReference>
<feature type="domain" description="Outer membrane protein assembly factor BamE" evidence="6">
    <location>
        <begin position="33"/>
        <end position="100"/>
    </location>
</feature>
<dbReference type="GO" id="GO:0051205">
    <property type="term" value="P:protein insertion into membrane"/>
    <property type="evidence" value="ECO:0007669"/>
    <property type="project" value="UniProtKB-UniRule"/>
</dbReference>
<dbReference type="Gene3D" id="3.30.1450.10">
    <property type="match status" value="1"/>
</dbReference>
<dbReference type="AlphaFoldDB" id="A0A839VGN5"/>
<proteinExistence type="inferred from homology"/>
<comment type="subunit">
    <text evidence="4">Part of the Bam complex.</text>
</comment>
<dbReference type="InterPro" id="IPR037873">
    <property type="entry name" value="BamE-like"/>
</dbReference>
<evidence type="ECO:0000256" key="1">
    <source>
        <dbReference type="ARBA" id="ARBA00022729"/>
    </source>
</evidence>
<gene>
    <name evidence="4" type="primary">bamE</name>
    <name evidence="7" type="ORF">FHR94_003045</name>
</gene>
<keyword evidence="2 4" id="KW-0472">Membrane</keyword>
<feature type="region of interest" description="Disordered" evidence="5">
    <location>
        <begin position="108"/>
        <end position="142"/>
    </location>
</feature>
<dbReference type="HAMAP" id="MF_00925">
    <property type="entry name" value="OM_assembly_BamE"/>
    <property type="match status" value="1"/>
</dbReference>
<dbReference type="RefSeq" id="WP_183326765.1">
    <property type="nucleotide sequence ID" value="NZ_JACHXP010000017.1"/>
</dbReference>
<dbReference type="PROSITE" id="PS51257">
    <property type="entry name" value="PROKAR_LIPOPROTEIN"/>
    <property type="match status" value="1"/>
</dbReference>
<dbReference type="InterPro" id="IPR007450">
    <property type="entry name" value="BamE_dom"/>
</dbReference>
<comment type="caution">
    <text evidence="7">The sequence shown here is derived from an EMBL/GenBank/DDBJ whole genome shotgun (WGS) entry which is preliminary data.</text>
</comment>
<name>A0A839VGN5_9GAMM</name>
<dbReference type="PANTHER" id="PTHR37482">
    <property type="entry name" value="OUTER MEMBRANE PROTEIN ASSEMBLY FACTOR BAME"/>
    <property type="match status" value="1"/>
</dbReference>
<dbReference type="PANTHER" id="PTHR37482:SF1">
    <property type="entry name" value="OUTER MEMBRANE PROTEIN ASSEMBLY FACTOR BAME"/>
    <property type="match status" value="1"/>
</dbReference>
<comment type="function">
    <text evidence="4">Part of the outer membrane protein assembly complex, which is involved in assembly and insertion of beta-barrel proteins into the outer membrane.</text>
</comment>
<organism evidence="7 8">
    <name type="scientific">Halomonas cerina</name>
    <dbReference type="NCBI Taxonomy" id="447424"/>
    <lineage>
        <taxon>Bacteria</taxon>
        <taxon>Pseudomonadati</taxon>
        <taxon>Pseudomonadota</taxon>
        <taxon>Gammaproteobacteria</taxon>
        <taxon>Oceanospirillales</taxon>
        <taxon>Halomonadaceae</taxon>
        <taxon>Halomonas</taxon>
    </lineage>
</organism>
<keyword evidence="3 4" id="KW-0998">Cell outer membrane</keyword>
<evidence type="ECO:0000256" key="3">
    <source>
        <dbReference type="ARBA" id="ARBA00023237"/>
    </source>
</evidence>